<dbReference type="Proteomes" id="UP000585474">
    <property type="component" value="Unassembled WGS sequence"/>
</dbReference>
<sequence length="168" mass="19586">MDKLKLEADTLEALYLKDFLYNFDMGETMGNLAIVDVNNFTIMWSKFYQMISKSPKLRRVRLWDVVFGDEDNDGALKWLERNCPLWKPRASPRVQHVDEVVDLEPIALCFPQLSNLALSCDVRNDPLHYGPQGLSHLEKVILDLRWTVTNDKGSQHSKHSWKVQRLEK</sequence>
<name>A0A7J0H437_9ERIC</name>
<proteinExistence type="predicted"/>
<protein>
    <submittedName>
        <fullName evidence="1">F-box/RNI-like superfamily protein</fullName>
    </submittedName>
</protein>
<dbReference type="EMBL" id="BJWL01000026">
    <property type="protein sequence ID" value="GFZ17781.1"/>
    <property type="molecule type" value="Genomic_DNA"/>
</dbReference>
<keyword evidence="2" id="KW-1185">Reference proteome</keyword>
<organism evidence="1 2">
    <name type="scientific">Actinidia rufa</name>
    <dbReference type="NCBI Taxonomy" id="165716"/>
    <lineage>
        <taxon>Eukaryota</taxon>
        <taxon>Viridiplantae</taxon>
        <taxon>Streptophyta</taxon>
        <taxon>Embryophyta</taxon>
        <taxon>Tracheophyta</taxon>
        <taxon>Spermatophyta</taxon>
        <taxon>Magnoliopsida</taxon>
        <taxon>eudicotyledons</taxon>
        <taxon>Gunneridae</taxon>
        <taxon>Pentapetalae</taxon>
        <taxon>asterids</taxon>
        <taxon>Ericales</taxon>
        <taxon>Actinidiaceae</taxon>
        <taxon>Actinidia</taxon>
    </lineage>
</organism>
<accession>A0A7J0H437</accession>
<dbReference type="AlphaFoldDB" id="A0A7J0H437"/>
<evidence type="ECO:0000313" key="2">
    <source>
        <dbReference type="Proteomes" id="UP000585474"/>
    </source>
</evidence>
<comment type="caution">
    <text evidence="1">The sequence shown here is derived from an EMBL/GenBank/DDBJ whole genome shotgun (WGS) entry which is preliminary data.</text>
</comment>
<gene>
    <name evidence="1" type="ORF">Acr_26g0010510</name>
</gene>
<evidence type="ECO:0000313" key="1">
    <source>
        <dbReference type="EMBL" id="GFZ17781.1"/>
    </source>
</evidence>
<reference evidence="1 2" key="1">
    <citation type="submission" date="2019-07" db="EMBL/GenBank/DDBJ databases">
        <title>De Novo Assembly of kiwifruit Actinidia rufa.</title>
        <authorList>
            <person name="Sugita-Konishi S."/>
            <person name="Sato K."/>
            <person name="Mori E."/>
            <person name="Abe Y."/>
            <person name="Kisaki G."/>
            <person name="Hamano K."/>
            <person name="Suezawa K."/>
            <person name="Otani M."/>
            <person name="Fukuda T."/>
            <person name="Manabe T."/>
            <person name="Gomi K."/>
            <person name="Tabuchi M."/>
            <person name="Akimitsu K."/>
            <person name="Kataoka I."/>
        </authorList>
    </citation>
    <scope>NUCLEOTIDE SEQUENCE [LARGE SCALE GENOMIC DNA]</scope>
    <source>
        <strain evidence="2">cv. Fuchu</strain>
    </source>
</reference>